<dbReference type="PANTHER" id="PTHR46051">
    <property type="entry name" value="SH2 DOMAIN-CONTAINING PROTEIN"/>
    <property type="match status" value="1"/>
</dbReference>
<accession>E3TG68</accession>
<dbReference type="EMBL" id="GU589354">
    <property type="protein sequence ID" value="ADO29304.1"/>
    <property type="molecule type" value="mRNA"/>
</dbReference>
<dbReference type="Gene3D" id="3.30.505.10">
    <property type="entry name" value="SH2 domain"/>
    <property type="match status" value="1"/>
</dbReference>
<dbReference type="PROSITE" id="PS50001">
    <property type="entry name" value="SH2"/>
    <property type="match status" value="1"/>
</dbReference>
<proteinExistence type="evidence at transcript level"/>
<keyword evidence="1" id="KW-0399">Innate immunity</keyword>
<dbReference type="InterPro" id="IPR036860">
    <property type="entry name" value="SH2_dom_sf"/>
</dbReference>
<dbReference type="PANTHER" id="PTHR46051:SF1">
    <property type="entry name" value="INOSITOL POLYPHOSPHATE-RELATED PHOSPHATASE DOMAIN-CONTAINING PROTEIN"/>
    <property type="match status" value="1"/>
</dbReference>
<keyword evidence="3 5" id="KW-0727">SH2 domain</keyword>
<dbReference type="PRINTS" id="PR00401">
    <property type="entry name" value="SH2DOMAIN"/>
</dbReference>
<reference evidence="9" key="4">
    <citation type="submission" date="2025-04" db="UniProtKB">
        <authorList>
            <consortium name="RefSeq"/>
        </authorList>
    </citation>
    <scope>IDENTIFICATION</scope>
</reference>
<evidence type="ECO:0000256" key="4">
    <source>
        <dbReference type="ARBA" id="ARBA00023130"/>
    </source>
</evidence>
<keyword evidence="4" id="KW-1064">Adaptive immunity</keyword>
<dbReference type="SMART" id="SM00252">
    <property type="entry name" value="SH2"/>
    <property type="match status" value="1"/>
</dbReference>
<dbReference type="KEGG" id="ipu:100528723"/>
<keyword evidence="2" id="KW-0391">Immunity</keyword>
<evidence type="ECO:0000256" key="3">
    <source>
        <dbReference type="ARBA" id="ARBA00022999"/>
    </source>
</evidence>
<sequence>MEYMDLLFYHGPITRERCEEILSAKGKDGSFLIRESETIHGALCLCVFKKKVVYTYRILQTHSGYYTLQSSAGVQEKFFKTLEDLVRHYKKRNQGLANRLRYSVKRKQTDQESVISNDEPDYENVDVTDDYVEVLPDV</sequence>
<protein>
    <submittedName>
        <fullName evidence="7">Sh2 domain-containing protein 1b</fullName>
    </submittedName>
    <submittedName>
        <fullName evidence="9">Uncharacterized protein LOC100528723</fullName>
    </submittedName>
</protein>
<name>E3TG68_ICTPU</name>
<evidence type="ECO:0000313" key="7">
    <source>
        <dbReference type="EMBL" id="ADO29304.1"/>
    </source>
</evidence>
<dbReference type="OrthoDB" id="8815311at2759"/>
<evidence type="ECO:0000256" key="5">
    <source>
        <dbReference type="PROSITE-ProRule" id="PRU00191"/>
    </source>
</evidence>
<gene>
    <name evidence="7" type="primary">SH21B</name>
    <name evidence="9" type="synonym">sh21b</name>
    <name evidence="9" type="synonym">si:ch73-264p11.1</name>
</gene>
<organism evidence="7">
    <name type="scientific">Ictalurus punctatus</name>
    <name type="common">Channel catfish</name>
    <name type="synonym">Silurus punctatus</name>
    <dbReference type="NCBI Taxonomy" id="7998"/>
    <lineage>
        <taxon>Eukaryota</taxon>
        <taxon>Metazoa</taxon>
        <taxon>Chordata</taxon>
        <taxon>Craniata</taxon>
        <taxon>Vertebrata</taxon>
        <taxon>Euteleostomi</taxon>
        <taxon>Actinopterygii</taxon>
        <taxon>Neopterygii</taxon>
        <taxon>Teleostei</taxon>
        <taxon>Ostariophysi</taxon>
        <taxon>Siluriformes</taxon>
        <taxon>Ictaluridae</taxon>
        <taxon>Ictalurus</taxon>
    </lineage>
</organism>
<evidence type="ECO:0000313" key="8">
    <source>
        <dbReference type="Proteomes" id="UP000221080"/>
    </source>
</evidence>
<evidence type="ECO:0000256" key="1">
    <source>
        <dbReference type="ARBA" id="ARBA00022588"/>
    </source>
</evidence>
<evidence type="ECO:0000313" key="9">
    <source>
        <dbReference type="RefSeq" id="NP_001187922.1"/>
    </source>
</evidence>
<dbReference type="GO" id="GO:0050776">
    <property type="term" value="P:regulation of immune response"/>
    <property type="evidence" value="ECO:0007669"/>
    <property type="project" value="TreeGrafter"/>
</dbReference>
<dbReference type="GO" id="GO:0045087">
    <property type="term" value="P:innate immune response"/>
    <property type="evidence" value="ECO:0007669"/>
    <property type="project" value="UniProtKB-KW"/>
</dbReference>
<reference evidence="7 9" key="1">
    <citation type="journal article" date="2010" name="PLoS ONE">
        <title>Identification and characterization of full-length cDNAs in channel catfish (Ictalurus punctatus) and blue catfish (Ictalurus furcatus).</title>
        <authorList>
            <person name="Chen F."/>
            <person name="Lee Y."/>
            <person name="Jiang Y."/>
            <person name="Wang S."/>
            <person name="Peatman E."/>
            <person name="Abernathy J."/>
            <person name="Liu H."/>
            <person name="Liu S."/>
            <person name="Kucuktas H."/>
            <person name="Ke C."/>
            <person name="Liu Z."/>
        </authorList>
    </citation>
    <scope>NUCLEOTIDE SEQUENCE</scope>
</reference>
<dbReference type="Pfam" id="PF00017">
    <property type="entry name" value="SH2"/>
    <property type="match status" value="1"/>
</dbReference>
<feature type="domain" description="SH2" evidence="6">
    <location>
        <begin position="8"/>
        <end position="104"/>
    </location>
</feature>
<dbReference type="RefSeq" id="NP_001187922.1">
    <property type="nucleotide sequence ID" value="NM_001200993.1"/>
</dbReference>
<dbReference type="GO" id="GO:0009966">
    <property type="term" value="P:regulation of signal transduction"/>
    <property type="evidence" value="ECO:0007669"/>
    <property type="project" value="TreeGrafter"/>
</dbReference>
<dbReference type="GeneID" id="100528723"/>
<evidence type="ECO:0000256" key="2">
    <source>
        <dbReference type="ARBA" id="ARBA00022859"/>
    </source>
</evidence>
<dbReference type="AlphaFoldDB" id="E3TG68"/>
<dbReference type="InterPro" id="IPR000980">
    <property type="entry name" value="SH2"/>
</dbReference>
<reference evidence="9" key="2">
    <citation type="journal article" date="2012" name="BMC Genomics">
        <title>Efficient assembly and annotation of the transcriptome of catfish by RNA-Seq analysis of a doubled haploid homozygote.</title>
        <authorList>
            <person name="Liu S."/>
            <person name="Zhang Y."/>
            <person name="Zhou Z."/>
            <person name="Waldbieser G."/>
            <person name="Sun F."/>
            <person name="Lu J."/>
            <person name="Zhang J."/>
            <person name="Jiang Y."/>
            <person name="Zhang H."/>
            <person name="Wang X."/>
            <person name="Rajendran K.V."/>
            <person name="Khoo L."/>
            <person name="Kucuktas H."/>
            <person name="Peatman E."/>
            <person name="Liu Z."/>
        </authorList>
    </citation>
    <scope>NUCLEOTIDE SEQUENCE</scope>
</reference>
<evidence type="ECO:0000259" key="6">
    <source>
        <dbReference type="PROSITE" id="PS50001"/>
    </source>
</evidence>
<keyword evidence="8" id="KW-1185">Reference proteome</keyword>
<dbReference type="SUPFAM" id="SSF55550">
    <property type="entry name" value="SH2 domain"/>
    <property type="match status" value="1"/>
</dbReference>
<reference evidence="8" key="3">
    <citation type="journal article" date="2016" name="Nat. Commun.">
        <title>The channel catfish genome sequence provides insights into the evolution of scale formation in teleosts.</title>
        <authorList>
            <person name="Liu Z."/>
            <person name="Liu S."/>
            <person name="Yao J."/>
            <person name="Bao L."/>
            <person name="Zhang J."/>
            <person name="Li Y."/>
            <person name="Jiang C."/>
            <person name="Sun L."/>
            <person name="Wang R."/>
            <person name="Zhang Y."/>
            <person name="Zhou T."/>
            <person name="Zeng Q."/>
            <person name="Fu Q."/>
            <person name="Gao S."/>
            <person name="Li N."/>
            <person name="Koren S."/>
            <person name="Jiang Y."/>
            <person name="Zimin A."/>
            <person name="Xu P."/>
            <person name="Phillippy A.M."/>
            <person name="Geng X."/>
            <person name="Song L."/>
            <person name="Sun F."/>
            <person name="Li C."/>
            <person name="Wang X."/>
            <person name="Chen A."/>
            <person name="Jin Y."/>
            <person name="Yuan Z."/>
            <person name="Yang Y."/>
            <person name="Tan S."/>
            <person name="Peatman E."/>
            <person name="Lu J."/>
            <person name="Qin Z."/>
            <person name="Dunham R."/>
            <person name="Li Z."/>
            <person name="Sonstegard T."/>
            <person name="Feng J."/>
            <person name="Danzmann R.G."/>
            <person name="Schroeder S."/>
            <person name="Scheffler B."/>
            <person name="Duke M.V."/>
            <person name="Ballard L."/>
            <person name="Kucuktas H."/>
            <person name="Kaltenboeck L."/>
            <person name="Liu H."/>
            <person name="Armbruster J."/>
            <person name="Xie Y."/>
            <person name="Kirby M.L."/>
            <person name="Tian Y."/>
            <person name="Flanagan M.E."/>
            <person name="Mu W."/>
            <person name="Waldbieser G.C."/>
        </authorList>
    </citation>
    <scope>NUCLEOTIDE SEQUENCE [LARGE SCALE GENOMIC DNA]</scope>
    <source>
        <strain evidence="8">SDA103</strain>
    </source>
</reference>
<dbReference type="Proteomes" id="UP000221080">
    <property type="component" value="Chromosome 23"/>
</dbReference>
<dbReference type="GO" id="GO:0002250">
    <property type="term" value="P:adaptive immune response"/>
    <property type="evidence" value="ECO:0007669"/>
    <property type="project" value="UniProtKB-KW"/>
</dbReference>